<organism evidence="9 10">
    <name type="scientific">Rubripirellula lacrimiformis</name>
    <dbReference type="NCBI Taxonomy" id="1930273"/>
    <lineage>
        <taxon>Bacteria</taxon>
        <taxon>Pseudomonadati</taxon>
        <taxon>Planctomycetota</taxon>
        <taxon>Planctomycetia</taxon>
        <taxon>Pirellulales</taxon>
        <taxon>Pirellulaceae</taxon>
        <taxon>Rubripirellula</taxon>
    </lineage>
</organism>
<evidence type="ECO:0000313" key="10">
    <source>
        <dbReference type="Proteomes" id="UP000318538"/>
    </source>
</evidence>
<name>A0A517NGJ4_9BACT</name>
<dbReference type="KEGG" id="rlc:K227x_46640"/>
<dbReference type="EMBL" id="CP036525">
    <property type="protein sequence ID" value="QDT06255.1"/>
    <property type="molecule type" value="Genomic_DNA"/>
</dbReference>
<evidence type="ECO:0000256" key="6">
    <source>
        <dbReference type="ARBA" id="ARBA00023136"/>
    </source>
</evidence>
<keyword evidence="3" id="KW-1003">Cell membrane</keyword>
<evidence type="ECO:0000256" key="4">
    <source>
        <dbReference type="ARBA" id="ARBA00022692"/>
    </source>
</evidence>
<dbReference type="OrthoDB" id="9768465at2"/>
<accession>A0A517NGJ4</accession>
<evidence type="ECO:0000256" key="5">
    <source>
        <dbReference type="ARBA" id="ARBA00022989"/>
    </source>
</evidence>
<evidence type="ECO:0000256" key="2">
    <source>
        <dbReference type="ARBA" id="ARBA00022448"/>
    </source>
</evidence>
<comment type="subcellular location">
    <subcellularLocation>
        <location evidence="1">Cell membrane</location>
        <topology evidence="1">Multi-pass membrane protein</topology>
    </subcellularLocation>
</comment>
<reference evidence="9 10" key="1">
    <citation type="submission" date="2019-02" db="EMBL/GenBank/DDBJ databases">
        <title>Deep-cultivation of Planctomycetes and their phenomic and genomic characterization uncovers novel biology.</title>
        <authorList>
            <person name="Wiegand S."/>
            <person name="Jogler M."/>
            <person name="Boedeker C."/>
            <person name="Pinto D."/>
            <person name="Vollmers J."/>
            <person name="Rivas-Marin E."/>
            <person name="Kohn T."/>
            <person name="Peeters S.H."/>
            <person name="Heuer A."/>
            <person name="Rast P."/>
            <person name="Oberbeckmann S."/>
            <person name="Bunk B."/>
            <person name="Jeske O."/>
            <person name="Meyerdierks A."/>
            <person name="Storesund J.E."/>
            <person name="Kallscheuer N."/>
            <person name="Luecker S."/>
            <person name="Lage O.M."/>
            <person name="Pohl T."/>
            <person name="Merkel B.J."/>
            <person name="Hornburger P."/>
            <person name="Mueller R.-W."/>
            <person name="Bruemmer F."/>
            <person name="Labrenz M."/>
            <person name="Spormann A.M."/>
            <person name="Op den Camp H."/>
            <person name="Overmann J."/>
            <person name="Amann R."/>
            <person name="Jetten M.S.M."/>
            <person name="Mascher T."/>
            <person name="Medema M.H."/>
            <person name="Devos D.P."/>
            <person name="Kaster A.-K."/>
            <person name="Ovreas L."/>
            <person name="Rohde M."/>
            <person name="Galperin M.Y."/>
            <person name="Jogler C."/>
        </authorList>
    </citation>
    <scope>NUCLEOTIDE SEQUENCE [LARGE SCALE GENOMIC DNA]</scope>
    <source>
        <strain evidence="9 10">K22_7</strain>
    </source>
</reference>
<feature type="transmembrane region" description="Helical" evidence="7">
    <location>
        <begin position="298"/>
        <end position="327"/>
    </location>
</feature>
<keyword evidence="4 7" id="KW-0812">Transmembrane</keyword>
<evidence type="ECO:0000256" key="7">
    <source>
        <dbReference type="SAM" id="Phobius"/>
    </source>
</evidence>
<dbReference type="Proteomes" id="UP000318538">
    <property type="component" value="Chromosome"/>
</dbReference>
<dbReference type="PANTHER" id="PTHR43738">
    <property type="entry name" value="ABC TRANSPORTER, MEMBRANE PROTEIN"/>
    <property type="match status" value="1"/>
</dbReference>
<protein>
    <submittedName>
        <fullName evidence="9">FtsX-like permease family protein</fullName>
    </submittedName>
</protein>
<dbReference type="Pfam" id="PF02687">
    <property type="entry name" value="FtsX"/>
    <property type="match status" value="1"/>
</dbReference>
<feature type="transmembrane region" description="Helical" evidence="7">
    <location>
        <begin position="255"/>
        <end position="278"/>
    </location>
</feature>
<dbReference type="InterPro" id="IPR051125">
    <property type="entry name" value="ABC-4/HrtB_transporter"/>
</dbReference>
<evidence type="ECO:0000256" key="1">
    <source>
        <dbReference type="ARBA" id="ARBA00004651"/>
    </source>
</evidence>
<keyword evidence="10" id="KW-1185">Reference proteome</keyword>
<dbReference type="AlphaFoldDB" id="A0A517NGJ4"/>
<evidence type="ECO:0000313" key="9">
    <source>
        <dbReference type="EMBL" id="QDT06255.1"/>
    </source>
</evidence>
<dbReference type="InterPro" id="IPR003838">
    <property type="entry name" value="ABC3_permease_C"/>
</dbReference>
<gene>
    <name evidence="9" type="ORF">K227x_46640</name>
</gene>
<feature type="transmembrane region" description="Helical" evidence="7">
    <location>
        <begin position="20"/>
        <end position="42"/>
    </location>
</feature>
<keyword evidence="2" id="KW-0813">Transport</keyword>
<sequence length="375" mass="40630">MLRNLAIRTLLHDRGKLAAALVGVVFSVVLVNVQGGLFLGLIGKASVLVDRSDADIWVGHRGMCNVDFPHNIPHRWEQRIRSLPGVDRVASLRIGYSEMSLPGGSYEGVVVVGVPSKGEFQTPFQIVQGSAEALDYPDGIVVDQCEDQKLGSPNVNELREIGDQRVRITGKSWGILNFLVTPYVFTTHQRAASLAGMPPDQTSYFLVGARPGTDLANLCAAIEQRLPETTALTADDFAAVSVDFWMTRTGLGISFGAATLLGLFIGLVMVGQTLYAMVLDRISEFATLKAIGATEWEVLHVLLMQTSVVAVMGIASGTMVSYFLQLLLSSPRAEINIPLQLYFASATMVFLICLVASGIPYLRVRRVDPHSILQG</sequence>
<dbReference type="PANTHER" id="PTHR43738:SF1">
    <property type="entry name" value="HEMIN TRANSPORT SYSTEM PERMEASE PROTEIN HRTB-RELATED"/>
    <property type="match status" value="1"/>
</dbReference>
<evidence type="ECO:0000256" key="3">
    <source>
        <dbReference type="ARBA" id="ARBA00022475"/>
    </source>
</evidence>
<evidence type="ECO:0000259" key="8">
    <source>
        <dbReference type="Pfam" id="PF02687"/>
    </source>
</evidence>
<proteinExistence type="predicted"/>
<dbReference type="RefSeq" id="WP_145172774.1">
    <property type="nucleotide sequence ID" value="NZ_CP036525.1"/>
</dbReference>
<feature type="domain" description="ABC3 transporter permease C-terminal" evidence="8">
    <location>
        <begin position="258"/>
        <end position="369"/>
    </location>
</feature>
<keyword evidence="6 7" id="KW-0472">Membrane</keyword>
<dbReference type="GO" id="GO:0005886">
    <property type="term" value="C:plasma membrane"/>
    <property type="evidence" value="ECO:0007669"/>
    <property type="project" value="UniProtKB-SubCell"/>
</dbReference>
<keyword evidence="5 7" id="KW-1133">Transmembrane helix</keyword>
<feature type="transmembrane region" description="Helical" evidence="7">
    <location>
        <begin position="339"/>
        <end position="362"/>
    </location>
</feature>